<protein>
    <recommendedName>
        <fullName evidence="3">Syntaxin N-terminal domain-containing protein</fullName>
    </recommendedName>
</protein>
<accession>A0A1M5QIV3</accession>
<evidence type="ECO:0000313" key="1">
    <source>
        <dbReference type="EMBL" id="SHH14037.1"/>
    </source>
</evidence>
<organism evidence="1 2">
    <name type="scientific">Bradyrhizobium erythrophlei</name>
    <dbReference type="NCBI Taxonomy" id="1437360"/>
    <lineage>
        <taxon>Bacteria</taxon>
        <taxon>Pseudomonadati</taxon>
        <taxon>Pseudomonadota</taxon>
        <taxon>Alphaproteobacteria</taxon>
        <taxon>Hyphomicrobiales</taxon>
        <taxon>Nitrobacteraceae</taxon>
        <taxon>Bradyrhizobium</taxon>
    </lineage>
</organism>
<dbReference type="AlphaFoldDB" id="A0A1M5QIV3"/>
<name>A0A1M5QIV3_9BRAD</name>
<reference evidence="1 2" key="1">
    <citation type="submission" date="2016-11" db="EMBL/GenBank/DDBJ databases">
        <authorList>
            <person name="Jaros S."/>
            <person name="Januszkiewicz K."/>
            <person name="Wedrychowicz H."/>
        </authorList>
    </citation>
    <scope>NUCLEOTIDE SEQUENCE [LARGE SCALE GENOMIC DNA]</scope>
    <source>
        <strain evidence="1 2">GAS242</strain>
    </source>
</reference>
<proteinExistence type="predicted"/>
<gene>
    <name evidence="1" type="ORF">SAMN05444169_5971</name>
</gene>
<dbReference type="EMBL" id="LT670818">
    <property type="protein sequence ID" value="SHH14037.1"/>
    <property type="molecule type" value="Genomic_DNA"/>
</dbReference>
<dbReference type="RefSeq" id="WP_154073488.1">
    <property type="nucleotide sequence ID" value="NZ_LT670818.1"/>
</dbReference>
<dbReference type="Proteomes" id="UP000190675">
    <property type="component" value="Chromosome I"/>
</dbReference>
<dbReference type="OrthoDB" id="8243115at2"/>
<sequence length="85" mass="9990">MTELEVIAKNILGLKQLLRVAWEDLGSTHLGLSERREIRSQMRRAAADLHHALQDFQDEHDRLRKLHAEKCEKEAPRRVKLRLVD</sequence>
<evidence type="ECO:0008006" key="3">
    <source>
        <dbReference type="Google" id="ProtNLM"/>
    </source>
</evidence>
<evidence type="ECO:0000313" key="2">
    <source>
        <dbReference type="Proteomes" id="UP000190675"/>
    </source>
</evidence>